<keyword evidence="2" id="KW-0732">Signal</keyword>
<reference evidence="3 4" key="1">
    <citation type="journal article" date="2017" name="G3 (Bethesda)">
        <title>First Draft Genome Sequence of the Pathogenic Fungus Lomentospora prolificans (Formerly Scedosporium prolificans).</title>
        <authorList>
            <person name="Luo R."/>
            <person name="Zimin A."/>
            <person name="Workman R."/>
            <person name="Fan Y."/>
            <person name="Pertea G."/>
            <person name="Grossman N."/>
            <person name="Wear M.P."/>
            <person name="Jia B."/>
            <person name="Miller H."/>
            <person name="Casadevall A."/>
            <person name="Timp W."/>
            <person name="Zhang S.X."/>
            <person name="Salzberg S.L."/>
        </authorList>
    </citation>
    <scope>NUCLEOTIDE SEQUENCE [LARGE SCALE GENOMIC DNA]</scope>
    <source>
        <strain evidence="3 4">JHH-5317</strain>
    </source>
</reference>
<dbReference type="OrthoDB" id="3799394at2759"/>
<sequence>MLLRLSLTTLLLTLTIATTRPRLLGPPCGFRIAACPISMSCSASDPSCPATRGENCAGRCVLTTLTTRTAGPSTTATEESVPSASDDPDNSPTTCLGSVETPTPESTTVEVSSTPANNSPTTCLDGYASMTTSALPVPSYQPCGGDRKEGPLQCEEGYVCVDDPRVEGCGMACDRPGVCVEKKPCGGYFGLPCPAGLICVEDPSDGCDPAQGAVDCNGVCV</sequence>
<organism evidence="3 4">
    <name type="scientific">Lomentospora prolificans</name>
    <dbReference type="NCBI Taxonomy" id="41688"/>
    <lineage>
        <taxon>Eukaryota</taxon>
        <taxon>Fungi</taxon>
        <taxon>Dikarya</taxon>
        <taxon>Ascomycota</taxon>
        <taxon>Pezizomycotina</taxon>
        <taxon>Sordariomycetes</taxon>
        <taxon>Hypocreomycetidae</taxon>
        <taxon>Microascales</taxon>
        <taxon>Microascaceae</taxon>
        <taxon>Lomentospora</taxon>
    </lineage>
</organism>
<keyword evidence="4" id="KW-1185">Reference proteome</keyword>
<gene>
    <name evidence="3" type="ORF">jhhlp_002717</name>
</gene>
<evidence type="ECO:0000313" key="4">
    <source>
        <dbReference type="Proteomes" id="UP000233524"/>
    </source>
</evidence>
<dbReference type="VEuPathDB" id="FungiDB:jhhlp_002717"/>
<feature type="region of interest" description="Disordered" evidence="1">
    <location>
        <begin position="70"/>
        <end position="116"/>
    </location>
</feature>
<proteinExistence type="predicted"/>
<feature type="chain" id="PRO_5014665409" description="IGFBP N-terminal domain-containing protein" evidence="2">
    <location>
        <begin position="18"/>
        <end position="221"/>
    </location>
</feature>
<evidence type="ECO:0008006" key="5">
    <source>
        <dbReference type="Google" id="ProtNLM"/>
    </source>
</evidence>
<comment type="caution">
    <text evidence="3">The sequence shown here is derived from an EMBL/GenBank/DDBJ whole genome shotgun (WGS) entry which is preliminary data.</text>
</comment>
<evidence type="ECO:0000256" key="2">
    <source>
        <dbReference type="SAM" id="SignalP"/>
    </source>
</evidence>
<dbReference type="Proteomes" id="UP000233524">
    <property type="component" value="Unassembled WGS sequence"/>
</dbReference>
<name>A0A2N3NEV4_9PEZI</name>
<evidence type="ECO:0000256" key="1">
    <source>
        <dbReference type="SAM" id="MobiDB-lite"/>
    </source>
</evidence>
<accession>A0A2N3NEV4</accession>
<feature type="signal peptide" evidence="2">
    <location>
        <begin position="1"/>
        <end position="17"/>
    </location>
</feature>
<dbReference type="InParanoid" id="A0A2N3NEV4"/>
<protein>
    <recommendedName>
        <fullName evidence="5">IGFBP N-terminal domain-containing protein</fullName>
    </recommendedName>
</protein>
<dbReference type="AlphaFoldDB" id="A0A2N3NEV4"/>
<evidence type="ECO:0000313" key="3">
    <source>
        <dbReference type="EMBL" id="PKS10958.1"/>
    </source>
</evidence>
<feature type="compositionally biased region" description="Low complexity" evidence="1">
    <location>
        <begin position="98"/>
        <end position="115"/>
    </location>
</feature>
<dbReference type="EMBL" id="NLAX01000008">
    <property type="protein sequence ID" value="PKS10958.1"/>
    <property type="molecule type" value="Genomic_DNA"/>
</dbReference>